<feature type="compositionally biased region" description="Acidic residues" evidence="7">
    <location>
        <begin position="609"/>
        <end position="629"/>
    </location>
</feature>
<evidence type="ECO:0000256" key="1">
    <source>
        <dbReference type="ARBA" id="ARBA00004123"/>
    </source>
</evidence>
<accession>A0A816RSM6</accession>
<feature type="region of interest" description="Disordered" evidence="7">
    <location>
        <begin position="591"/>
        <end position="629"/>
    </location>
</feature>
<evidence type="ECO:0000313" key="10">
    <source>
        <dbReference type="EMBL" id="CAF2079070.1"/>
    </source>
</evidence>
<keyword evidence="5" id="KW-0238">DNA-binding</keyword>
<dbReference type="PANTHER" id="PTHR46481:SF10">
    <property type="entry name" value="ZINC FINGER BED DOMAIN-CONTAINING PROTEIN 39"/>
    <property type="match status" value="1"/>
</dbReference>
<dbReference type="InterPro" id="IPR008906">
    <property type="entry name" value="HATC_C_dom"/>
</dbReference>
<evidence type="ECO:0000256" key="2">
    <source>
        <dbReference type="ARBA" id="ARBA00022723"/>
    </source>
</evidence>
<gene>
    <name evidence="10" type="ORF">DARMORV10_C01P50670.1</name>
</gene>
<dbReference type="InterPro" id="IPR052035">
    <property type="entry name" value="ZnF_BED_domain_contain"/>
</dbReference>
<sequence>MDEDIEDQEVLEYSEANRGTQPRQVQPRRKVSRCWRKFTILGGKLSDGTTKIRCNLCKRFYFLNLRKNGTSTLTRHMKVCPKAVGTPRSSSRKVDMTVFREMIAMAIIEHDLPYKFLEYKRIRMAFTYANSSIEYWSRNTAAFDVLKIYEREKQKLRKILNDLPGRVCLTTDLWRAITIEGYLCLTAHYVDDDWNLQAKILSFVAFPPPHTGIAIAMKLVELLKEWGLEKKVFCLTVDNASSNDSMQSILKRQLHKDLVCGGEFFHVRCSVHILNLIVQDGLAVIGGALQKIRESVKFVRGSESREIMFQSCVETVGVEDDEGGLALDVSTRWNSTFLMLSRAVKFKHALGHLADVEASYVSFPSYFEWRRAEMLSELLKPFSEITDLISGSSYPTSNLYFNEIWMIECWLRAHANSSDQVICEMVKCMKLKFDKYWEEYSDILAIAAVLDPRLKFEILEYCFSVLDQSTCKRRLANVRSKIYKLFGAYKKNQRISSAATTSQGEIPDVPAGYGGFYAFFSQKAVGSGKSTLDIYLDEPLLDMAAYKKPLLEQGKKLNVLHYWRDNSARFKELAVMAREVLSIPITTVASESSFSIGSDESIEKTKEEKEEEDKEKEKEEESGESIDLN</sequence>
<feature type="domain" description="hAT-like transposase RNase-H fold" evidence="9">
    <location>
        <begin position="390"/>
        <end position="489"/>
    </location>
</feature>
<keyword evidence="4" id="KW-0862">Zinc</keyword>
<keyword evidence="3" id="KW-0863">Zinc-finger</keyword>
<evidence type="ECO:0000259" key="8">
    <source>
        <dbReference type="Pfam" id="PF05699"/>
    </source>
</evidence>
<dbReference type="GO" id="GO:0046983">
    <property type="term" value="F:protein dimerization activity"/>
    <property type="evidence" value="ECO:0007669"/>
    <property type="project" value="InterPro"/>
</dbReference>
<evidence type="ECO:0000259" key="9">
    <source>
        <dbReference type="Pfam" id="PF14372"/>
    </source>
</evidence>
<evidence type="ECO:0000256" key="6">
    <source>
        <dbReference type="ARBA" id="ARBA00023242"/>
    </source>
</evidence>
<dbReference type="PANTHER" id="PTHR46481">
    <property type="entry name" value="ZINC FINGER BED DOMAIN-CONTAINING PROTEIN 4"/>
    <property type="match status" value="1"/>
</dbReference>
<evidence type="ECO:0000256" key="7">
    <source>
        <dbReference type="SAM" id="MobiDB-lite"/>
    </source>
</evidence>
<evidence type="ECO:0000256" key="4">
    <source>
        <dbReference type="ARBA" id="ARBA00022833"/>
    </source>
</evidence>
<dbReference type="GO" id="GO:0003677">
    <property type="term" value="F:DNA binding"/>
    <property type="evidence" value="ECO:0007669"/>
    <property type="project" value="UniProtKB-KW"/>
</dbReference>
<proteinExistence type="predicted"/>
<evidence type="ECO:0000256" key="5">
    <source>
        <dbReference type="ARBA" id="ARBA00023125"/>
    </source>
</evidence>
<keyword evidence="2" id="KW-0479">Metal-binding</keyword>
<evidence type="ECO:0000256" key="3">
    <source>
        <dbReference type="ARBA" id="ARBA00022771"/>
    </source>
</evidence>
<dbReference type="InterPro" id="IPR012337">
    <property type="entry name" value="RNaseH-like_sf"/>
</dbReference>
<dbReference type="GO" id="GO:0005634">
    <property type="term" value="C:nucleus"/>
    <property type="evidence" value="ECO:0007669"/>
    <property type="project" value="UniProtKB-SubCell"/>
</dbReference>
<dbReference type="SUPFAM" id="SSF53098">
    <property type="entry name" value="Ribonuclease H-like"/>
    <property type="match status" value="1"/>
</dbReference>
<dbReference type="GO" id="GO:0008270">
    <property type="term" value="F:zinc ion binding"/>
    <property type="evidence" value="ECO:0007669"/>
    <property type="project" value="UniProtKB-KW"/>
</dbReference>
<dbReference type="EMBL" id="HG994365">
    <property type="protein sequence ID" value="CAF2079070.1"/>
    <property type="molecule type" value="Genomic_DNA"/>
</dbReference>
<dbReference type="Pfam" id="PF05699">
    <property type="entry name" value="Dimer_Tnp_hAT"/>
    <property type="match status" value="1"/>
</dbReference>
<dbReference type="Proteomes" id="UP001295469">
    <property type="component" value="Chromosome C01"/>
</dbReference>
<reference evidence="10" key="1">
    <citation type="submission" date="2021-01" db="EMBL/GenBank/DDBJ databases">
        <authorList>
            <consortium name="Genoscope - CEA"/>
            <person name="William W."/>
        </authorList>
    </citation>
    <scope>NUCLEOTIDE SEQUENCE</scope>
</reference>
<dbReference type="SMART" id="SM00614">
    <property type="entry name" value="ZnF_BED"/>
    <property type="match status" value="1"/>
</dbReference>
<organism evidence="10">
    <name type="scientific">Brassica napus</name>
    <name type="common">Rape</name>
    <dbReference type="NCBI Taxonomy" id="3708"/>
    <lineage>
        <taxon>Eukaryota</taxon>
        <taxon>Viridiplantae</taxon>
        <taxon>Streptophyta</taxon>
        <taxon>Embryophyta</taxon>
        <taxon>Tracheophyta</taxon>
        <taxon>Spermatophyta</taxon>
        <taxon>Magnoliopsida</taxon>
        <taxon>eudicotyledons</taxon>
        <taxon>Gunneridae</taxon>
        <taxon>Pentapetalae</taxon>
        <taxon>rosids</taxon>
        <taxon>malvids</taxon>
        <taxon>Brassicales</taxon>
        <taxon>Brassicaceae</taxon>
        <taxon>Brassiceae</taxon>
        <taxon>Brassica</taxon>
    </lineage>
</organism>
<protein>
    <submittedName>
        <fullName evidence="10">(rape) hypothetical protein</fullName>
    </submittedName>
</protein>
<dbReference type="InterPro" id="IPR025525">
    <property type="entry name" value="hAT-like_transposase_RNase-H"/>
</dbReference>
<name>A0A816RSM6_BRANA</name>
<dbReference type="AlphaFoldDB" id="A0A816RSM6"/>
<comment type="subcellular location">
    <subcellularLocation>
        <location evidence="1">Nucleus</location>
    </subcellularLocation>
</comment>
<feature type="domain" description="HAT C-terminal dimerisation" evidence="8">
    <location>
        <begin position="532"/>
        <end position="603"/>
    </location>
</feature>
<dbReference type="Pfam" id="PF14372">
    <property type="entry name" value="hAT-like_RNase-H"/>
    <property type="match status" value="1"/>
</dbReference>
<keyword evidence="6" id="KW-0539">Nucleus</keyword>